<protein>
    <submittedName>
        <fullName evidence="1">Uncharacterized protein</fullName>
    </submittedName>
</protein>
<comment type="caution">
    <text evidence="1">The sequence shown here is derived from an EMBL/GenBank/DDBJ whole genome shotgun (WGS) entry which is preliminary data.</text>
</comment>
<evidence type="ECO:0000313" key="1">
    <source>
        <dbReference type="EMBL" id="MDA0142411.1"/>
    </source>
</evidence>
<evidence type="ECO:0000313" key="2">
    <source>
        <dbReference type="Proteomes" id="UP001147700"/>
    </source>
</evidence>
<gene>
    <name evidence="1" type="ORF">OJ962_33310</name>
</gene>
<dbReference type="RefSeq" id="WP_202956519.1">
    <property type="nucleotide sequence ID" value="NZ_JAPCID010000088.1"/>
</dbReference>
<sequence>MTLKVRLVADAAVDPTEMVVRRAAEDLLLVLSEDHPDRVESVTREHDDDALWTEALANTRAEPGLQLTRHAVLDSELLMLSGESFFVATHALWAGELEPPESEHGTLVAVPNRSVLFAHPIRDSAAVRMLTPMLELARRFSAAGDGAINANLYWLRGAQQLERIALEETEDQILISPTSEFAQLLRRL</sequence>
<organism evidence="1 2">
    <name type="scientific">Solirubrobacter deserti</name>
    <dbReference type="NCBI Taxonomy" id="2282478"/>
    <lineage>
        <taxon>Bacteria</taxon>
        <taxon>Bacillati</taxon>
        <taxon>Actinomycetota</taxon>
        <taxon>Thermoleophilia</taxon>
        <taxon>Solirubrobacterales</taxon>
        <taxon>Solirubrobacteraceae</taxon>
        <taxon>Solirubrobacter</taxon>
    </lineage>
</organism>
<reference evidence="1" key="1">
    <citation type="submission" date="2022-10" db="EMBL/GenBank/DDBJ databases">
        <title>The WGS of Solirubrobacter sp. CPCC 204708.</title>
        <authorList>
            <person name="Jiang Z."/>
        </authorList>
    </citation>
    <scope>NUCLEOTIDE SEQUENCE</scope>
    <source>
        <strain evidence="1">CPCC 204708</strain>
    </source>
</reference>
<name>A0ABT4RV51_9ACTN</name>
<accession>A0ABT4RV51</accession>
<keyword evidence="2" id="KW-1185">Reference proteome</keyword>
<dbReference type="EMBL" id="JAPCID010000088">
    <property type="protein sequence ID" value="MDA0142411.1"/>
    <property type="molecule type" value="Genomic_DNA"/>
</dbReference>
<dbReference type="Proteomes" id="UP001147700">
    <property type="component" value="Unassembled WGS sequence"/>
</dbReference>
<proteinExistence type="predicted"/>